<dbReference type="SUPFAM" id="SSF52540">
    <property type="entry name" value="P-loop containing nucleoside triphosphate hydrolases"/>
    <property type="match status" value="1"/>
</dbReference>
<dbReference type="PANTHER" id="PTHR48041">
    <property type="entry name" value="ABC TRANSPORTER G FAMILY MEMBER 28"/>
    <property type="match status" value="1"/>
</dbReference>
<evidence type="ECO:0000256" key="4">
    <source>
        <dbReference type="ARBA" id="ARBA00022741"/>
    </source>
</evidence>
<evidence type="ECO:0000256" key="5">
    <source>
        <dbReference type="ARBA" id="ARBA00022840"/>
    </source>
</evidence>
<protein>
    <recommendedName>
        <fullName evidence="9">ABC transporter domain-containing protein</fullName>
    </recommendedName>
</protein>
<reference evidence="10" key="1">
    <citation type="submission" date="2023-07" db="EMBL/GenBank/DDBJ databases">
        <authorList>
            <consortium name="AG Swart"/>
            <person name="Singh M."/>
            <person name="Singh A."/>
            <person name="Seah K."/>
            <person name="Emmerich C."/>
        </authorList>
    </citation>
    <scope>NUCLEOTIDE SEQUENCE</scope>
    <source>
        <strain evidence="10">DP1</strain>
    </source>
</reference>
<keyword evidence="2" id="KW-0813">Transport</keyword>
<keyword evidence="3 8" id="KW-0812">Transmembrane</keyword>
<dbReference type="GO" id="GO:0016020">
    <property type="term" value="C:membrane"/>
    <property type="evidence" value="ECO:0007669"/>
    <property type="project" value="UniProtKB-SubCell"/>
</dbReference>
<dbReference type="EMBL" id="CAMPGE010004011">
    <property type="protein sequence ID" value="CAI2362853.1"/>
    <property type="molecule type" value="Genomic_DNA"/>
</dbReference>
<feature type="transmembrane region" description="Helical" evidence="8">
    <location>
        <begin position="483"/>
        <end position="503"/>
    </location>
</feature>
<keyword evidence="7 8" id="KW-0472">Membrane</keyword>
<evidence type="ECO:0000256" key="1">
    <source>
        <dbReference type="ARBA" id="ARBA00004141"/>
    </source>
</evidence>
<dbReference type="GO" id="GO:0005524">
    <property type="term" value="F:ATP binding"/>
    <property type="evidence" value="ECO:0007669"/>
    <property type="project" value="UniProtKB-KW"/>
</dbReference>
<evidence type="ECO:0000256" key="6">
    <source>
        <dbReference type="ARBA" id="ARBA00022989"/>
    </source>
</evidence>
<dbReference type="PANTHER" id="PTHR48041:SF139">
    <property type="entry name" value="PROTEIN SCARLET"/>
    <property type="match status" value="1"/>
</dbReference>
<comment type="subcellular location">
    <subcellularLocation>
        <location evidence="1">Membrane</location>
        <topology evidence="1">Multi-pass membrane protein</topology>
    </subcellularLocation>
</comment>
<dbReference type="Proteomes" id="UP001295684">
    <property type="component" value="Unassembled WGS sequence"/>
</dbReference>
<evidence type="ECO:0000259" key="9">
    <source>
        <dbReference type="PROSITE" id="PS50893"/>
    </source>
</evidence>
<evidence type="ECO:0000313" key="11">
    <source>
        <dbReference type="Proteomes" id="UP001295684"/>
    </source>
</evidence>
<feature type="transmembrane region" description="Helical" evidence="8">
    <location>
        <begin position="584"/>
        <end position="606"/>
    </location>
</feature>
<feature type="transmembrane region" description="Helical" evidence="8">
    <location>
        <begin position="447"/>
        <end position="471"/>
    </location>
</feature>
<feature type="transmembrane region" description="Helical" evidence="8">
    <location>
        <begin position="373"/>
        <end position="392"/>
    </location>
</feature>
<dbReference type="GO" id="GO:0140359">
    <property type="term" value="F:ABC-type transporter activity"/>
    <property type="evidence" value="ECO:0007669"/>
    <property type="project" value="InterPro"/>
</dbReference>
<name>A0AAD1U6K0_EUPCR</name>
<keyword evidence="5" id="KW-0067">ATP-binding</keyword>
<dbReference type="InterPro" id="IPR027417">
    <property type="entry name" value="P-loop_NTPase"/>
</dbReference>
<dbReference type="InterPro" id="IPR043926">
    <property type="entry name" value="ABCG_dom"/>
</dbReference>
<keyword evidence="11" id="KW-1185">Reference proteome</keyword>
<dbReference type="Pfam" id="PF19055">
    <property type="entry name" value="ABC2_membrane_7"/>
    <property type="match status" value="1"/>
</dbReference>
<evidence type="ECO:0000256" key="7">
    <source>
        <dbReference type="ARBA" id="ARBA00023136"/>
    </source>
</evidence>
<dbReference type="InterPro" id="IPR003593">
    <property type="entry name" value="AAA+_ATPase"/>
</dbReference>
<dbReference type="Gene3D" id="3.40.50.300">
    <property type="entry name" value="P-loop containing nucleotide triphosphate hydrolases"/>
    <property type="match status" value="1"/>
</dbReference>
<evidence type="ECO:0000256" key="3">
    <source>
        <dbReference type="ARBA" id="ARBA00022692"/>
    </source>
</evidence>
<dbReference type="GO" id="GO:0016887">
    <property type="term" value="F:ATP hydrolysis activity"/>
    <property type="evidence" value="ECO:0007669"/>
    <property type="project" value="InterPro"/>
</dbReference>
<evidence type="ECO:0000256" key="2">
    <source>
        <dbReference type="ARBA" id="ARBA00022448"/>
    </source>
</evidence>
<keyword evidence="6 8" id="KW-1133">Transmembrane helix</keyword>
<gene>
    <name evidence="10" type="ORF">ECRASSUSDP1_LOCUS4181</name>
</gene>
<feature type="transmembrane region" description="Helical" evidence="8">
    <location>
        <begin position="515"/>
        <end position="533"/>
    </location>
</feature>
<dbReference type="PROSITE" id="PS50893">
    <property type="entry name" value="ABC_TRANSPORTER_2"/>
    <property type="match status" value="1"/>
</dbReference>
<comment type="caution">
    <text evidence="10">The sequence shown here is derived from an EMBL/GenBank/DDBJ whole genome shotgun (WGS) entry which is preliminary data.</text>
</comment>
<dbReference type="InterPro" id="IPR050352">
    <property type="entry name" value="ABCG_transporters"/>
</dbReference>
<dbReference type="InterPro" id="IPR003439">
    <property type="entry name" value="ABC_transporter-like_ATP-bd"/>
</dbReference>
<feature type="domain" description="ABC transporter" evidence="9">
    <location>
        <begin position="41"/>
        <end position="282"/>
    </location>
</feature>
<dbReference type="AlphaFoldDB" id="A0AAD1U6K0"/>
<keyword evidence="4" id="KW-0547">Nucleotide-binding</keyword>
<proteinExistence type="predicted"/>
<accession>A0AAD1U6K0</accession>
<evidence type="ECO:0000313" key="10">
    <source>
        <dbReference type="EMBL" id="CAI2362853.1"/>
    </source>
</evidence>
<sequence>MTESAFEGIQIDKEGEERIPIKLSWSNLSYTVKAKYSKKAMQELGVSQQTYDKVLLKTQHGYVNSGEALFIMGSSGAGKTTLLNALCDRLVQNKACKLEGKILLNDSHPISQRDFGKYGTYVMQDDVLFPTLTCEEAIHFSAKLRTNLKGEDLRKRVNDTIDTLNLANSRKTLIGDKLIKGLRPGERKKTSIAIELVTDPDLIFLDEPTSGLDSFTANRIVKLLVNQAREGKTVVATIHQPNSSTYSLFDRLLLLMDGYPIYQGKAQEADEYFTKIGFMIPKFANPADYYLKEFFIPYNKTLEDEKKLETLLDGYETHIAQKILDEDENIQNFEIDKQYLKESHPHADHITEFCALTKRTTLNLVRNPNSTTMRALMIVVTAILMSLVFWDLSSNENEVRNKTGFCFFLGVHMVMSTLQSIIVIFIMERPVFLREYASKSYGLWSYYMSKSIVEIPFQFITPILVSCVIYFTCGMTLDFGKFCIFTLVQMIAVLAATSIGFFLGCVFTDASSATQASMILMLPFIVFGGYMVNLKDIYPWLSWLQFLSPIRFITEALVRNEFENNDDYSDPQAIFDQFDYNVGLGWSILILFIMGVLYRIGAFIALKLTVSKVQ</sequence>
<dbReference type="SMART" id="SM00382">
    <property type="entry name" value="AAA"/>
    <property type="match status" value="1"/>
</dbReference>
<evidence type="ECO:0000256" key="8">
    <source>
        <dbReference type="SAM" id="Phobius"/>
    </source>
</evidence>
<dbReference type="Pfam" id="PF00005">
    <property type="entry name" value="ABC_tran"/>
    <property type="match status" value="1"/>
</dbReference>
<dbReference type="Pfam" id="PF01061">
    <property type="entry name" value="ABC2_membrane"/>
    <property type="match status" value="1"/>
</dbReference>
<organism evidence="10 11">
    <name type="scientific">Euplotes crassus</name>
    <dbReference type="NCBI Taxonomy" id="5936"/>
    <lineage>
        <taxon>Eukaryota</taxon>
        <taxon>Sar</taxon>
        <taxon>Alveolata</taxon>
        <taxon>Ciliophora</taxon>
        <taxon>Intramacronucleata</taxon>
        <taxon>Spirotrichea</taxon>
        <taxon>Hypotrichia</taxon>
        <taxon>Euplotida</taxon>
        <taxon>Euplotidae</taxon>
        <taxon>Moneuplotes</taxon>
    </lineage>
</organism>
<feature type="transmembrane region" description="Helical" evidence="8">
    <location>
        <begin position="404"/>
        <end position="427"/>
    </location>
</feature>
<dbReference type="InterPro" id="IPR013525">
    <property type="entry name" value="ABC2_TM"/>
</dbReference>